<keyword evidence="7 13" id="KW-1133">Transmembrane helix</keyword>
<dbReference type="SMART" id="SM00208">
    <property type="entry name" value="TNFR"/>
    <property type="match status" value="4"/>
</dbReference>
<name>A0AAW1B1P1_CROAD</name>
<dbReference type="SMART" id="SM00005">
    <property type="entry name" value="DEATH"/>
    <property type="match status" value="1"/>
</dbReference>
<dbReference type="InterPro" id="IPR052302">
    <property type="entry name" value="Neurotrophin_rcpt-DD"/>
</dbReference>
<dbReference type="Pfam" id="PF00531">
    <property type="entry name" value="Death"/>
    <property type="match status" value="1"/>
</dbReference>
<keyword evidence="8 13" id="KW-0472">Membrane</keyword>
<dbReference type="Gene3D" id="1.10.533.10">
    <property type="entry name" value="Death Domain, Fas"/>
    <property type="match status" value="1"/>
</dbReference>
<keyword evidence="9 11" id="KW-1015">Disulfide bond</keyword>
<feature type="region of interest" description="Disordered" evidence="12">
    <location>
        <begin position="198"/>
        <end position="230"/>
    </location>
</feature>
<dbReference type="Pfam" id="PF00020">
    <property type="entry name" value="TNFR_c6"/>
    <property type="match status" value="3"/>
</dbReference>
<feature type="disulfide bond" evidence="11">
    <location>
        <begin position="78"/>
        <end position="91"/>
    </location>
</feature>
<dbReference type="GO" id="GO:0009986">
    <property type="term" value="C:cell surface"/>
    <property type="evidence" value="ECO:0007669"/>
    <property type="project" value="TreeGrafter"/>
</dbReference>
<evidence type="ECO:0000259" key="16">
    <source>
        <dbReference type="PROSITE" id="PS50050"/>
    </source>
</evidence>
<dbReference type="PROSITE" id="PS50017">
    <property type="entry name" value="DEATH_DOMAIN"/>
    <property type="match status" value="1"/>
</dbReference>
<sequence>MNLTRCFVLALQLLAAKLLAHQGCENGQRASSGECCILCPPGFGARVPCGSTNTVCEPCQENVTFSSTASATDPCRPCSTCPRHLPTRDSCTATRDTLCAASCPRGHYLAPGNGTQPPGSCVPCQVCEEGFGATQACKPGTDTSCQKCSEGYYSEVKSPYEPCLLCRRECGPKEVMIQPCTPLSDTLCMDKELQILKRPEGAPRKDHPRRTAPLEAEGSDSPNSSSEFVPSLVDDHPNSIIPVYCSILAAVVVGLLAYVGFKCWTTCKQKHQLAKARMGELASSPEGEKLHGDSGVFLDTHSLQEQHQLNKGGPKAEPRLYSSLPHPLQEEVEQMLEMPTPQGKDWRSLAQHLGYADETIQTIGWGEAPAHTLLSDWSAQEGATLEALSEALSAVERGDVSDRLNVPLEVSSVV</sequence>
<feature type="chain" id="PRO_5043844611" evidence="14">
    <location>
        <begin position="21"/>
        <end position="414"/>
    </location>
</feature>
<protein>
    <submittedName>
        <fullName evidence="17">Tumor necrosis factor receptor superfamily member 16-like</fullName>
    </submittedName>
</protein>
<dbReference type="InterPro" id="IPR000488">
    <property type="entry name" value="Death_dom"/>
</dbReference>
<organism evidence="17 18">
    <name type="scientific">Crotalus adamanteus</name>
    <name type="common">Eastern diamondback rattlesnake</name>
    <dbReference type="NCBI Taxonomy" id="8729"/>
    <lineage>
        <taxon>Eukaryota</taxon>
        <taxon>Metazoa</taxon>
        <taxon>Chordata</taxon>
        <taxon>Craniata</taxon>
        <taxon>Vertebrata</taxon>
        <taxon>Euteleostomi</taxon>
        <taxon>Lepidosauria</taxon>
        <taxon>Squamata</taxon>
        <taxon>Bifurcata</taxon>
        <taxon>Unidentata</taxon>
        <taxon>Episquamata</taxon>
        <taxon>Toxicofera</taxon>
        <taxon>Serpentes</taxon>
        <taxon>Colubroidea</taxon>
        <taxon>Viperidae</taxon>
        <taxon>Crotalinae</taxon>
        <taxon>Crotalus</taxon>
    </lineage>
</organism>
<dbReference type="PANTHER" id="PTHR46605:SF1">
    <property type="entry name" value="DEATH DOMAIN-CONTAINING MEMBRANE PROTEIN NRADD"/>
    <property type="match status" value="1"/>
</dbReference>
<dbReference type="Proteomes" id="UP001474421">
    <property type="component" value="Unassembled WGS sequence"/>
</dbReference>
<feature type="signal peptide" evidence="14">
    <location>
        <begin position="1"/>
        <end position="20"/>
    </location>
</feature>
<keyword evidence="10" id="KW-0325">Glycoprotein</keyword>
<evidence type="ECO:0000256" key="14">
    <source>
        <dbReference type="SAM" id="SignalP"/>
    </source>
</evidence>
<dbReference type="PANTHER" id="PTHR46605">
    <property type="entry name" value="TUMOR NECROSIS FACTOR RECEPTOR"/>
    <property type="match status" value="1"/>
</dbReference>
<evidence type="ECO:0000256" key="4">
    <source>
        <dbReference type="ARBA" id="ARBA00022703"/>
    </source>
</evidence>
<evidence type="ECO:0000256" key="9">
    <source>
        <dbReference type="ARBA" id="ARBA00023157"/>
    </source>
</evidence>
<feature type="repeat" description="TNFR-Cys" evidence="11">
    <location>
        <begin position="102"/>
        <end position="145"/>
    </location>
</feature>
<feature type="domain" description="TNFR-Cys" evidence="16">
    <location>
        <begin position="58"/>
        <end position="99"/>
    </location>
</feature>
<dbReference type="Gene3D" id="2.10.50.10">
    <property type="entry name" value="Tumor Necrosis Factor Receptor, subunit A, domain 2"/>
    <property type="match status" value="3"/>
</dbReference>
<keyword evidence="18" id="KW-1185">Reference proteome</keyword>
<dbReference type="InterPro" id="IPR011029">
    <property type="entry name" value="DEATH-like_dom_sf"/>
</dbReference>
<dbReference type="PROSITE" id="PS00652">
    <property type="entry name" value="TNFR_NGFR_1"/>
    <property type="match status" value="1"/>
</dbReference>
<dbReference type="CDD" id="cd13416">
    <property type="entry name" value="TNFRSF16"/>
    <property type="match status" value="1"/>
</dbReference>
<feature type="disulfide bond" evidence="11">
    <location>
        <begin position="81"/>
        <end position="99"/>
    </location>
</feature>
<dbReference type="Pfam" id="PF18422">
    <property type="entry name" value="TNFR_16_TM"/>
    <property type="match status" value="1"/>
</dbReference>
<evidence type="ECO:0000256" key="8">
    <source>
        <dbReference type="ARBA" id="ARBA00023136"/>
    </source>
</evidence>
<dbReference type="GO" id="GO:0015026">
    <property type="term" value="F:coreceptor activity"/>
    <property type="evidence" value="ECO:0007669"/>
    <property type="project" value="TreeGrafter"/>
</dbReference>
<dbReference type="InterPro" id="IPR034046">
    <property type="entry name" value="TNFRSF16_N"/>
</dbReference>
<dbReference type="EMBL" id="JAOTOJ010000008">
    <property type="protein sequence ID" value="KAK9395986.1"/>
    <property type="molecule type" value="Genomic_DNA"/>
</dbReference>
<feature type="repeat" description="TNFR-Cys" evidence="11">
    <location>
        <begin position="147"/>
        <end position="188"/>
    </location>
</feature>
<feature type="transmembrane region" description="Helical" evidence="13">
    <location>
        <begin position="241"/>
        <end position="261"/>
    </location>
</feature>
<evidence type="ECO:0000256" key="5">
    <source>
        <dbReference type="ARBA" id="ARBA00022729"/>
    </source>
</evidence>
<dbReference type="GO" id="GO:0048406">
    <property type="term" value="F:nerve growth factor binding"/>
    <property type="evidence" value="ECO:0007669"/>
    <property type="project" value="TreeGrafter"/>
</dbReference>
<comment type="subcellular location">
    <subcellularLocation>
        <location evidence="1">Cell membrane</location>
        <topology evidence="1">Single-pass membrane protein</topology>
    </subcellularLocation>
</comment>
<evidence type="ECO:0000313" key="17">
    <source>
        <dbReference type="EMBL" id="KAK9395986.1"/>
    </source>
</evidence>
<accession>A0AAW1B1P1</accession>
<keyword evidence="5 14" id="KW-0732">Signal</keyword>
<evidence type="ECO:0000256" key="2">
    <source>
        <dbReference type="ARBA" id="ARBA00022475"/>
    </source>
</evidence>
<dbReference type="GO" id="GO:0006915">
    <property type="term" value="P:apoptotic process"/>
    <property type="evidence" value="ECO:0007669"/>
    <property type="project" value="UniProtKB-KW"/>
</dbReference>
<keyword evidence="3 13" id="KW-0812">Transmembrane</keyword>
<feature type="domain" description="Death" evidence="15">
    <location>
        <begin position="343"/>
        <end position="408"/>
    </location>
</feature>
<dbReference type="SUPFAM" id="SSF47986">
    <property type="entry name" value="DEATH domain"/>
    <property type="match status" value="1"/>
</dbReference>
<dbReference type="Gene3D" id="6.10.250.1780">
    <property type="match status" value="1"/>
</dbReference>
<dbReference type="SUPFAM" id="SSF57586">
    <property type="entry name" value="TNF receptor-like"/>
    <property type="match status" value="2"/>
</dbReference>
<evidence type="ECO:0000259" key="15">
    <source>
        <dbReference type="PROSITE" id="PS50017"/>
    </source>
</evidence>
<evidence type="ECO:0000256" key="12">
    <source>
        <dbReference type="SAM" id="MobiDB-lite"/>
    </source>
</evidence>
<feature type="domain" description="TNFR-Cys" evidence="16">
    <location>
        <begin position="147"/>
        <end position="188"/>
    </location>
</feature>
<feature type="disulfide bond" evidence="11">
    <location>
        <begin position="148"/>
        <end position="163"/>
    </location>
</feature>
<evidence type="ECO:0000256" key="6">
    <source>
        <dbReference type="ARBA" id="ARBA00022737"/>
    </source>
</evidence>
<feature type="domain" description="TNFR-Cys" evidence="16">
    <location>
        <begin position="102"/>
        <end position="145"/>
    </location>
</feature>
<evidence type="ECO:0000256" key="7">
    <source>
        <dbReference type="ARBA" id="ARBA00022989"/>
    </source>
</evidence>
<dbReference type="GO" id="GO:0007266">
    <property type="term" value="P:Rho protein signal transduction"/>
    <property type="evidence" value="ECO:0007669"/>
    <property type="project" value="TreeGrafter"/>
</dbReference>
<evidence type="ECO:0000256" key="3">
    <source>
        <dbReference type="ARBA" id="ARBA00022692"/>
    </source>
</evidence>
<feature type="disulfide bond" evidence="11">
    <location>
        <begin position="127"/>
        <end position="145"/>
    </location>
</feature>
<proteinExistence type="predicted"/>
<feature type="disulfide bond" evidence="11">
    <location>
        <begin position="124"/>
        <end position="137"/>
    </location>
</feature>
<keyword evidence="6" id="KW-0677">Repeat</keyword>
<comment type="caution">
    <text evidence="11">Lacks conserved residue(s) required for the propagation of feature annotation.</text>
</comment>
<dbReference type="GO" id="GO:0005035">
    <property type="term" value="F:death receptor activity"/>
    <property type="evidence" value="ECO:0007669"/>
    <property type="project" value="TreeGrafter"/>
</dbReference>
<keyword evidence="4" id="KW-0053">Apoptosis</keyword>
<keyword evidence="2" id="KW-1003">Cell membrane</keyword>
<comment type="caution">
    <text evidence="17">The sequence shown here is derived from an EMBL/GenBank/DDBJ whole genome shotgun (WGS) entry which is preliminary data.</text>
</comment>
<evidence type="ECO:0000256" key="13">
    <source>
        <dbReference type="SAM" id="Phobius"/>
    </source>
</evidence>
<evidence type="ECO:0000256" key="1">
    <source>
        <dbReference type="ARBA" id="ARBA00004162"/>
    </source>
</evidence>
<dbReference type="PROSITE" id="PS50050">
    <property type="entry name" value="TNFR_NGFR_2"/>
    <property type="match status" value="3"/>
</dbReference>
<dbReference type="InterPro" id="IPR041448">
    <property type="entry name" value="TNFR16_TM"/>
</dbReference>
<reference evidence="17 18" key="1">
    <citation type="journal article" date="2024" name="Proc. Natl. Acad. Sci. U.S.A.">
        <title>The genetic regulatory architecture and epigenomic basis for age-related changes in rattlesnake venom.</title>
        <authorList>
            <person name="Hogan M.P."/>
            <person name="Holding M.L."/>
            <person name="Nystrom G.S."/>
            <person name="Colston T.J."/>
            <person name="Bartlett D.A."/>
            <person name="Mason A.J."/>
            <person name="Ellsworth S.A."/>
            <person name="Rautsaw R.M."/>
            <person name="Lawrence K.C."/>
            <person name="Strickland J.L."/>
            <person name="He B."/>
            <person name="Fraser P."/>
            <person name="Margres M.J."/>
            <person name="Gilbert D.M."/>
            <person name="Gibbs H.L."/>
            <person name="Parkinson C.L."/>
            <person name="Rokyta D.R."/>
        </authorList>
    </citation>
    <scope>NUCLEOTIDE SEQUENCE [LARGE SCALE GENOMIC DNA]</scope>
    <source>
        <strain evidence="17">DRR0105</strain>
    </source>
</reference>
<gene>
    <name evidence="17" type="ORF">NXF25_019347</name>
</gene>
<evidence type="ECO:0000256" key="11">
    <source>
        <dbReference type="PROSITE-ProRule" id="PRU00206"/>
    </source>
</evidence>
<feature type="disulfide bond" evidence="11">
    <location>
        <begin position="170"/>
        <end position="188"/>
    </location>
</feature>
<dbReference type="InterPro" id="IPR001368">
    <property type="entry name" value="TNFR/NGFR_Cys_rich_reg"/>
</dbReference>
<feature type="repeat" description="TNFR-Cys" evidence="11">
    <location>
        <begin position="58"/>
        <end position="99"/>
    </location>
</feature>
<keyword evidence="17" id="KW-0675">Receptor</keyword>
<dbReference type="AlphaFoldDB" id="A0AAW1B1P1"/>
<dbReference type="GO" id="GO:0005886">
    <property type="term" value="C:plasma membrane"/>
    <property type="evidence" value="ECO:0007669"/>
    <property type="project" value="UniProtKB-SubCell"/>
</dbReference>
<evidence type="ECO:0000256" key="10">
    <source>
        <dbReference type="ARBA" id="ARBA00023180"/>
    </source>
</evidence>
<evidence type="ECO:0000313" key="18">
    <source>
        <dbReference type="Proteomes" id="UP001474421"/>
    </source>
</evidence>